<evidence type="ECO:0000256" key="2">
    <source>
        <dbReference type="ARBA" id="ARBA00022679"/>
    </source>
</evidence>
<dbReference type="SUPFAM" id="SSF110857">
    <property type="entry name" value="Gamma-glutamyl cyclotransferase-like"/>
    <property type="match status" value="1"/>
</dbReference>
<dbReference type="PANTHER" id="PTHR31544">
    <property type="entry name" value="AIG2-LIKE PROTEIN D"/>
    <property type="match status" value="1"/>
</dbReference>
<keyword evidence="2" id="KW-0808">Transferase</keyword>
<sequence>MPMGSKAIVETDGKLRPVLVYGSLLSDIVFSKVTKITPKRISNVILQDYRRVKVDNAPYPAIYPSEGAQVVGDLCEVGADIIELLDRFESSLYKRITANVLVTLEKGIQSVEADVYVWNQDLSKLSIYEWDYEYFKTYLLPGWSEVA</sequence>
<evidence type="ECO:0000313" key="5">
    <source>
        <dbReference type="EMBL" id="KAJ3254514.1"/>
    </source>
</evidence>
<dbReference type="CDD" id="cd06661">
    <property type="entry name" value="GGCT_like"/>
    <property type="match status" value="1"/>
</dbReference>
<comment type="similarity">
    <text evidence="1">Belongs to the gamma-glutamylcyclotransferase family.</text>
</comment>
<evidence type="ECO:0000259" key="4">
    <source>
        <dbReference type="Pfam" id="PF06094"/>
    </source>
</evidence>
<evidence type="ECO:0000256" key="1">
    <source>
        <dbReference type="ARBA" id="ARBA00008861"/>
    </source>
</evidence>
<dbReference type="GO" id="GO:0016740">
    <property type="term" value="F:transferase activity"/>
    <property type="evidence" value="ECO:0007669"/>
    <property type="project" value="UniProtKB-KW"/>
</dbReference>
<comment type="caution">
    <text evidence="5">The sequence shown here is derived from an EMBL/GenBank/DDBJ whole genome shotgun (WGS) entry which is preliminary data.</text>
</comment>
<dbReference type="InterPro" id="IPR036568">
    <property type="entry name" value="GGCT-like_sf"/>
</dbReference>
<reference evidence="5" key="1">
    <citation type="submission" date="2020-05" db="EMBL/GenBank/DDBJ databases">
        <title>Phylogenomic resolution of chytrid fungi.</title>
        <authorList>
            <person name="Stajich J.E."/>
            <person name="Amses K."/>
            <person name="Simmons R."/>
            <person name="Seto K."/>
            <person name="Myers J."/>
            <person name="Bonds A."/>
            <person name="Quandt C.A."/>
            <person name="Barry K."/>
            <person name="Liu P."/>
            <person name="Grigoriev I."/>
            <person name="Longcore J.E."/>
            <person name="James T.Y."/>
        </authorList>
    </citation>
    <scope>NUCLEOTIDE SEQUENCE</scope>
    <source>
        <strain evidence="5">PLAUS21</strain>
    </source>
</reference>
<dbReference type="EMBL" id="JADGKB010000084">
    <property type="protein sequence ID" value="KAJ3254514.1"/>
    <property type="molecule type" value="Genomic_DNA"/>
</dbReference>
<feature type="domain" description="Gamma-glutamylcyclotransferase AIG2-like" evidence="4">
    <location>
        <begin position="18"/>
        <end position="122"/>
    </location>
</feature>
<dbReference type="Proteomes" id="UP001210925">
    <property type="component" value="Unassembled WGS sequence"/>
</dbReference>
<evidence type="ECO:0000256" key="3">
    <source>
        <dbReference type="ARBA" id="ARBA00030602"/>
    </source>
</evidence>
<keyword evidence="6" id="KW-1185">Reference proteome</keyword>
<dbReference type="InterPro" id="IPR045038">
    <property type="entry name" value="AIG2-like"/>
</dbReference>
<dbReference type="Gene3D" id="3.10.490.10">
    <property type="entry name" value="Gamma-glutamyl cyclotransferase-like"/>
    <property type="match status" value="1"/>
</dbReference>
<accession>A0AAD5UFS6</accession>
<gene>
    <name evidence="5" type="ORF">HK103_007150</name>
</gene>
<dbReference type="InterPro" id="IPR013024">
    <property type="entry name" value="GGCT-like"/>
</dbReference>
<organism evidence="5 6">
    <name type="scientific">Boothiomyces macroporosus</name>
    <dbReference type="NCBI Taxonomy" id="261099"/>
    <lineage>
        <taxon>Eukaryota</taxon>
        <taxon>Fungi</taxon>
        <taxon>Fungi incertae sedis</taxon>
        <taxon>Chytridiomycota</taxon>
        <taxon>Chytridiomycota incertae sedis</taxon>
        <taxon>Chytridiomycetes</taxon>
        <taxon>Rhizophydiales</taxon>
        <taxon>Terramycetaceae</taxon>
        <taxon>Boothiomyces</taxon>
    </lineage>
</organism>
<dbReference type="AlphaFoldDB" id="A0AAD5UFS6"/>
<protein>
    <recommendedName>
        <fullName evidence="3">Putative gamma-glutamylcyclotransferase</fullName>
    </recommendedName>
</protein>
<dbReference type="InterPro" id="IPR009288">
    <property type="entry name" value="AIG2-like_dom"/>
</dbReference>
<dbReference type="Pfam" id="PF06094">
    <property type="entry name" value="GGACT"/>
    <property type="match status" value="1"/>
</dbReference>
<name>A0AAD5UFS6_9FUNG</name>
<dbReference type="PANTHER" id="PTHR31544:SF2">
    <property type="entry name" value="AIG2-LIKE PROTEIN D"/>
    <property type="match status" value="1"/>
</dbReference>
<proteinExistence type="inferred from homology"/>
<evidence type="ECO:0000313" key="6">
    <source>
        <dbReference type="Proteomes" id="UP001210925"/>
    </source>
</evidence>